<dbReference type="FunFam" id="3.40.50.300:FF:001320">
    <property type="entry name" value="Heme ABC transporter ATP-binding protein"/>
    <property type="match status" value="1"/>
</dbReference>
<evidence type="ECO:0000313" key="6">
    <source>
        <dbReference type="Proteomes" id="UP000240912"/>
    </source>
</evidence>
<dbReference type="PROSITE" id="PS00211">
    <property type="entry name" value="ABC_TRANSPORTER_1"/>
    <property type="match status" value="1"/>
</dbReference>
<dbReference type="EMBL" id="PYLS01000005">
    <property type="protein sequence ID" value="PST82759.1"/>
    <property type="molecule type" value="Genomic_DNA"/>
</dbReference>
<dbReference type="SUPFAM" id="SSF52540">
    <property type="entry name" value="P-loop containing nucleoside triphosphate hydrolases"/>
    <property type="match status" value="1"/>
</dbReference>
<gene>
    <name evidence="5" type="ORF">C7T94_08915</name>
</gene>
<dbReference type="AlphaFoldDB" id="A0A2T3HK16"/>
<name>A0A2T3HK16_9SPHI</name>
<dbReference type="GO" id="GO:0005524">
    <property type="term" value="F:ATP binding"/>
    <property type="evidence" value="ECO:0007669"/>
    <property type="project" value="UniProtKB-KW"/>
</dbReference>
<feature type="compositionally biased region" description="Basic and acidic residues" evidence="3">
    <location>
        <begin position="243"/>
        <end position="254"/>
    </location>
</feature>
<feature type="region of interest" description="Disordered" evidence="3">
    <location>
        <begin position="243"/>
        <end position="274"/>
    </location>
</feature>
<dbReference type="Gene3D" id="3.40.50.300">
    <property type="entry name" value="P-loop containing nucleotide triphosphate hydrolases"/>
    <property type="match status" value="1"/>
</dbReference>
<dbReference type="PANTHER" id="PTHR42855">
    <property type="entry name" value="ABC TRANSPORTER ATP-BINDING SUBUNIT"/>
    <property type="match status" value="1"/>
</dbReference>
<dbReference type="OrthoDB" id="9804035at2"/>
<dbReference type="InterPro" id="IPR051309">
    <property type="entry name" value="ABCF_ATPase"/>
</dbReference>
<evidence type="ECO:0000256" key="2">
    <source>
        <dbReference type="ARBA" id="ARBA00022840"/>
    </source>
</evidence>
<keyword evidence="6" id="KW-1185">Reference proteome</keyword>
<evidence type="ECO:0000256" key="3">
    <source>
        <dbReference type="SAM" id="MobiDB-lite"/>
    </source>
</evidence>
<dbReference type="InterPro" id="IPR003593">
    <property type="entry name" value="AAA+_ATPase"/>
</dbReference>
<accession>A0A2T3HK16</accession>
<dbReference type="GO" id="GO:0016887">
    <property type="term" value="F:ATP hydrolysis activity"/>
    <property type="evidence" value="ECO:0007669"/>
    <property type="project" value="InterPro"/>
</dbReference>
<dbReference type="PROSITE" id="PS50893">
    <property type="entry name" value="ABC_TRANSPORTER_2"/>
    <property type="match status" value="1"/>
</dbReference>
<evidence type="ECO:0000256" key="1">
    <source>
        <dbReference type="ARBA" id="ARBA00022741"/>
    </source>
</evidence>
<dbReference type="Proteomes" id="UP000240912">
    <property type="component" value="Unassembled WGS sequence"/>
</dbReference>
<protein>
    <recommendedName>
        <fullName evidence="4">ABC transporter domain-containing protein</fullName>
    </recommendedName>
</protein>
<keyword evidence="1" id="KW-0547">Nucleotide-binding</keyword>
<dbReference type="PANTHER" id="PTHR42855:SF2">
    <property type="entry name" value="DRUG RESISTANCE ABC TRANSPORTER,ATP-BINDING PROTEIN"/>
    <property type="match status" value="1"/>
</dbReference>
<reference evidence="5 6" key="1">
    <citation type="submission" date="2018-03" db="EMBL/GenBank/DDBJ databases">
        <authorList>
            <person name="Keele B.F."/>
        </authorList>
    </citation>
    <scope>NUCLEOTIDE SEQUENCE [LARGE SCALE GENOMIC DNA]</scope>
    <source>
        <strain evidence="5 6">YL28-9</strain>
    </source>
</reference>
<dbReference type="RefSeq" id="WP_107215020.1">
    <property type="nucleotide sequence ID" value="NZ_KZ686269.1"/>
</dbReference>
<feature type="domain" description="ABC transporter" evidence="4">
    <location>
        <begin position="3"/>
        <end position="236"/>
    </location>
</feature>
<evidence type="ECO:0000259" key="4">
    <source>
        <dbReference type="PROSITE" id="PS50893"/>
    </source>
</evidence>
<dbReference type="SMART" id="SM00382">
    <property type="entry name" value="AAA"/>
    <property type="match status" value="1"/>
</dbReference>
<dbReference type="Pfam" id="PF00005">
    <property type="entry name" value="ABC_tran"/>
    <property type="match status" value="1"/>
</dbReference>
<dbReference type="CDD" id="cd03221">
    <property type="entry name" value="ABCF_EF-3"/>
    <property type="match status" value="1"/>
</dbReference>
<dbReference type="InterPro" id="IPR027417">
    <property type="entry name" value="P-loop_NTPase"/>
</dbReference>
<dbReference type="InterPro" id="IPR017871">
    <property type="entry name" value="ABC_transporter-like_CS"/>
</dbReference>
<comment type="caution">
    <text evidence="5">The sequence shown here is derived from an EMBL/GenBank/DDBJ whole genome shotgun (WGS) entry which is preliminary data.</text>
</comment>
<feature type="compositionally biased region" description="Basic and acidic residues" evidence="3">
    <location>
        <begin position="261"/>
        <end position="271"/>
    </location>
</feature>
<proteinExistence type="predicted"/>
<dbReference type="InterPro" id="IPR003439">
    <property type="entry name" value="ABC_transporter-like_ATP-bd"/>
</dbReference>
<sequence>MSLVVKSLSYLHPDKEPVFENLSFAIGNGEHVAIVGSNGAGKSTLLALAAGIFRPAAGEVITPDRLWLVPQQLGSYYHQTVAAVLAIEPKLQALGAILSGDAGQEHFDVLQNDWEIEEKLHLALQTWGLGHLSAGTLMAALSGGEKTKVFLAGMALFDPALILLDEPTNHLDLHSREQLCHFLQTTRATVVMVSHDRRLLNYADKTFELDRSAIEMYGGNYDFYAQQKMIQTAALQAQEAAHEKTLRQTQERSRHLAAQRQKKEARGRAEGKSGSLPRIIAGGLKSKAEQTTARSAELAREKSTAVAAGLQRVRAQLSQLQVLRIDLGASTLHPGKVLVDAKDLVLAMANARSGHHSASSCVRACACAYRAVTVRAKPPCSTC</sequence>
<keyword evidence="2" id="KW-0067">ATP-binding</keyword>
<organism evidence="5 6">
    <name type="scientific">Pedobacter yulinensis</name>
    <dbReference type="NCBI Taxonomy" id="2126353"/>
    <lineage>
        <taxon>Bacteria</taxon>
        <taxon>Pseudomonadati</taxon>
        <taxon>Bacteroidota</taxon>
        <taxon>Sphingobacteriia</taxon>
        <taxon>Sphingobacteriales</taxon>
        <taxon>Sphingobacteriaceae</taxon>
        <taxon>Pedobacter</taxon>
    </lineage>
</organism>
<evidence type="ECO:0000313" key="5">
    <source>
        <dbReference type="EMBL" id="PST82759.1"/>
    </source>
</evidence>